<keyword evidence="2" id="KW-1185">Reference proteome</keyword>
<protein>
    <recommendedName>
        <fullName evidence="3">Antibiotic biosynthesis monooxygenase</fullName>
    </recommendedName>
</protein>
<evidence type="ECO:0000313" key="1">
    <source>
        <dbReference type="EMBL" id="WIW94908.1"/>
    </source>
</evidence>
<evidence type="ECO:0008006" key="3">
    <source>
        <dbReference type="Google" id="ProtNLM"/>
    </source>
</evidence>
<dbReference type="AlphaFoldDB" id="A0A9Y2B6C3"/>
<sequence length="43" mass="5086">MIIITGTVVIDPTKRDDAEDANRIHFFEQWRDMDTVQRHFAVP</sequence>
<reference evidence="1 2" key="1">
    <citation type="submission" date="2023-06" db="EMBL/GenBank/DDBJ databases">
        <title>Altererythrobacter rubellus NBRC 112769 genome.</title>
        <authorList>
            <person name="Zhang K."/>
        </authorList>
    </citation>
    <scope>NUCLEOTIDE SEQUENCE [LARGE SCALE GENOMIC DNA]</scope>
    <source>
        <strain evidence="1 2">NBRC 112769</strain>
    </source>
</reference>
<organism evidence="1 2">
    <name type="scientific">Altererythrobacter rubellus</name>
    <dbReference type="NCBI Taxonomy" id="2173831"/>
    <lineage>
        <taxon>Bacteria</taxon>
        <taxon>Pseudomonadati</taxon>
        <taxon>Pseudomonadota</taxon>
        <taxon>Alphaproteobacteria</taxon>
        <taxon>Sphingomonadales</taxon>
        <taxon>Erythrobacteraceae</taxon>
        <taxon>Altererythrobacter</taxon>
    </lineage>
</organism>
<dbReference type="KEGG" id="arue:QQX03_07960"/>
<accession>A0A9Y2B6C3</accession>
<dbReference type="RefSeq" id="WP_285975224.1">
    <property type="nucleotide sequence ID" value="NZ_CP127221.1"/>
</dbReference>
<dbReference type="SUPFAM" id="SSF54909">
    <property type="entry name" value="Dimeric alpha+beta barrel"/>
    <property type="match status" value="1"/>
</dbReference>
<evidence type="ECO:0000313" key="2">
    <source>
        <dbReference type="Proteomes" id="UP001231445"/>
    </source>
</evidence>
<name>A0A9Y2B6C3_9SPHN</name>
<dbReference type="InterPro" id="IPR011008">
    <property type="entry name" value="Dimeric_a/b-barrel"/>
</dbReference>
<dbReference type="EMBL" id="CP127221">
    <property type="protein sequence ID" value="WIW94908.1"/>
    <property type="molecule type" value="Genomic_DNA"/>
</dbReference>
<proteinExistence type="predicted"/>
<dbReference type="Gene3D" id="3.30.70.100">
    <property type="match status" value="1"/>
</dbReference>
<gene>
    <name evidence="1" type="ORF">QQX03_07960</name>
</gene>
<dbReference type="Proteomes" id="UP001231445">
    <property type="component" value="Chromosome"/>
</dbReference>